<proteinExistence type="predicted"/>
<accession>A0AAW1AEC2</accession>
<organism evidence="1 2">
    <name type="scientific">Tetragonisca angustula</name>
    <dbReference type="NCBI Taxonomy" id="166442"/>
    <lineage>
        <taxon>Eukaryota</taxon>
        <taxon>Metazoa</taxon>
        <taxon>Ecdysozoa</taxon>
        <taxon>Arthropoda</taxon>
        <taxon>Hexapoda</taxon>
        <taxon>Insecta</taxon>
        <taxon>Pterygota</taxon>
        <taxon>Neoptera</taxon>
        <taxon>Endopterygota</taxon>
        <taxon>Hymenoptera</taxon>
        <taxon>Apocrita</taxon>
        <taxon>Aculeata</taxon>
        <taxon>Apoidea</taxon>
        <taxon>Anthophila</taxon>
        <taxon>Apidae</taxon>
        <taxon>Tetragonisca</taxon>
    </lineage>
</organism>
<protein>
    <submittedName>
        <fullName evidence="1">Uncharacterized protein</fullName>
    </submittedName>
</protein>
<evidence type="ECO:0000313" key="2">
    <source>
        <dbReference type="Proteomes" id="UP001432146"/>
    </source>
</evidence>
<gene>
    <name evidence="1" type="ORF">QLX08_001675</name>
</gene>
<sequence length="104" mass="12036">MPVAKQETPLPWQAARGWILNMHCFPVQCRIHIHGEHVFVLVFYGYGGVERRYRPGPKQDRERGGEWRCEGRERGWLCPENGQTMGPYWIIPTSLARPAGANLY</sequence>
<dbReference type="Proteomes" id="UP001432146">
    <property type="component" value="Unassembled WGS sequence"/>
</dbReference>
<keyword evidence="2" id="KW-1185">Reference proteome</keyword>
<dbReference type="EMBL" id="JAWNGG020000022">
    <property type="protein sequence ID" value="KAK9308178.1"/>
    <property type="molecule type" value="Genomic_DNA"/>
</dbReference>
<name>A0AAW1AEC2_9HYME</name>
<dbReference type="AlphaFoldDB" id="A0AAW1AEC2"/>
<reference evidence="1 2" key="1">
    <citation type="submission" date="2024-05" db="EMBL/GenBank/DDBJ databases">
        <title>The nuclear and mitochondrial genome assemblies of Tetragonisca angustula (Apidae: Meliponini), a tiny yet remarkable pollinator in the Neotropics.</title>
        <authorList>
            <person name="Ferrari R."/>
            <person name="Ricardo P.C."/>
            <person name="Dias F.C."/>
            <person name="Araujo N.S."/>
            <person name="Soares D.O."/>
            <person name="Zhou Q.-S."/>
            <person name="Zhu C.-D."/>
            <person name="Coutinho L."/>
            <person name="Airas M.C."/>
            <person name="Batista T.M."/>
        </authorList>
    </citation>
    <scope>NUCLEOTIDE SEQUENCE [LARGE SCALE GENOMIC DNA]</scope>
    <source>
        <strain evidence="1">ASF017062</strain>
        <tissue evidence="1">Abdomen</tissue>
    </source>
</reference>
<evidence type="ECO:0000313" key="1">
    <source>
        <dbReference type="EMBL" id="KAK9308178.1"/>
    </source>
</evidence>
<comment type="caution">
    <text evidence="1">The sequence shown here is derived from an EMBL/GenBank/DDBJ whole genome shotgun (WGS) entry which is preliminary data.</text>
</comment>